<dbReference type="InterPro" id="IPR036196">
    <property type="entry name" value="Ptyr_pPase_sf"/>
</dbReference>
<dbReference type="FunFam" id="3.40.50.2300:FF:000113">
    <property type="entry name" value="Low molecular weight protein-tyrosine-phosphatase"/>
    <property type="match status" value="1"/>
</dbReference>
<evidence type="ECO:0000259" key="6">
    <source>
        <dbReference type="SMART" id="SM00226"/>
    </source>
</evidence>
<sequence length="163" mass="17974">MPTKIKSVLFVCMGNICRSPSAEAMFRDKAKQAGLDIEVDSAGTIAYHQGNPPDKRSIAAGVKRGLSFDGMTARQVELEDFAHFDLILAADNQNLQDLQRICPAPFKSKLALILDFCEFDENAAIYVEVPDPYYGEGDGFELVLDLLDNSCSQLVQRIQRGSI</sequence>
<dbReference type="InterPro" id="IPR017867">
    <property type="entry name" value="Tyr_phospatase_low_mol_wt"/>
</dbReference>
<dbReference type="GO" id="GO:0004725">
    <property type="term" value="F:protein tyrosine phosphatase activity"/>
    <property type="evidence" value="ECO:0007669"/>
    <property type="project" value="UniProtKB-EC"/>
</dbReference>
<feature type="active site" description="Nucleophile" evidence="5">
    <location>
        <position position="12"/>
    </location>
</feature>
<evidence type="ECO:0000313" key="7">
    <source>
        <dbReference type="EMBL" id="MCL1140800.1"/>
    </source>
</evidence>
<evidence type="ECO:0000256" key="3">
    <source>
        <dbReference type="ARBA" id="ARBA00022801"/>
    </source>
</evidence>
<dbReference type="SUPFAM" id="SSF52788">
    <property type="entry name" value="Phosphotyrosine protein phosphatases I"/>
    <property type="match status" value="1"/>
</dbReference>
<organism evidence="7 8">
    <name type="scientific">Shewanella pneumatophori</name>
    <dbReference type="NCBI Taxonomy" id="314092"/>
    <lineage>
        <taxon>Bacteria</taxon>
        <taxon>Pseudomonadati</taxon>
        <taxon>Pseudomonadota</taxon>
        <taxon>Gammaproteobacteria</taxon>
        <taxon>Alteromonadales</taxon>
        <taxon>Shewanellaceae</taxon>
        <taxon>Shewanella</taxon>
    </lineage>
</organism>
<comment type="similarity">
    <text evidence="1">Belongs to the low molecular weight phosphotyrosine protein phosphatase family.</text>
</comment>
<dbReference type="AlphaFoldDB" id="A0A9X1ZJU3"/>
<dbReference type="InterPro" id="IPR050438">
    <property type="entry name" value="LMW_PTPase"/>
</dbReference>
<keyword evidence="3" id="KW-0378">Hydrolase</keyword>
<dbReference type="EMBL" id="JAKILB010000019">
    <property type="protein sequence ID" value="MCL1140800.1"/>
    <property type="molecule type" value="Genomic_DNA"/>
</dbReference>
<name>A0A9X1ZJU3_9GAMM</name>
<feature type="active site" description="Proton donor" evidence="5">
    <location>
        <position position="131"/>
    </location>
</feature>
<reference evidence="7" key="1">
    <citation type="submission" date="2022-01" db="EMBL/GenBank/DDBJ databases">
        <title>Whole genome-based taxonomy of the Shewanellaceae.</title>
        <authorList>
            <person name="Martin-Rodriguez A.J."/>
        </authorList>
    </citation>
    <scope>NUCLEOTIDE SEQUENCE</scope>
    <source>
        <strain evidence="7">KCTC 23973</strain>
    </source>
</reference>
<evidence type="ECO:0000256" key="1">
    <source>
        <dbReference type="ARBA" id="ARBA00011063"/>
    </source>
</evidence>
<dbReference type="Pfam" id="PF01451">
    <property type="entry name" value="LMWPc"/>
    <property type="match status" value="1"/>
</dbReference>
<feature type="active site" evidence="5">
    <location>
        <position position="18"/>
    </location>
</feature>
<dbReference type="PANTHER" id="PTHR11717:SF7">
    <property type="entry name" value="LOW MOLECULAR WEIGHT PHOSPHOTYROSINE PROTEIN PHOSPHATASE"/>
    <property type="match status" value="1"/>
</dbReference>
<dbReference type="RefSeq" id="WP_248951766.1">
    <property type="nucleotide sequence ID" value="NZ_JAKILB010000019.1"/>
</dbReference>
<evidence type="ECO:0000256" key="2">
    <source>
        <dbReference type="ARBA" id="ARBA00013064"/>
    </source>
</evidence>
<feature type="domain" description="Phosphotyrosine protein phosphatase I" evidence="6">
    <location>
        <begin position="6"/>
        <end position="157"/>
    </location>
</feature>
<keyword evidence="8" id="KW-1185">Reference proteome</keyword>
<dbReference type="Proteomes" id="UP001139293">
    <property type="component" value="Unassembled WGS sequence"/>
</dbReference>
<dbReference type="SMART" id="SM00226">
    <property type="entry name" value="LMWPc"/>
    <property type="match status" value="1"/>
</dbReference>
<comment type="caution">
    <text evidence="7">The sequence shown here is derived from an EMBL/GenBank/DDBJ whole genome shotgun (WGS) entry which is preliminary data.</text>
</comment>
<evidence type="ECO:0000256" key="5">
    <source>
        <dbReference type="PIRSR" id="PIRSR617867-1"/>
    </source>
</evidence>
<gene>
    <name evidence="7" type="ORF">L2740_19870</name>
</gene>
<dbReference type="PANTHER" id="PTHR11717">
    <property type="entry name" value="LOW MOLECULAR WEIGHT PROTEIN TYROSINE PHOSPHATASE"/>
    <property type="match status" value="1"/>
</dbReference>
<keyword evidence="4" id="KW-0904">Protein phosphatase</keyword>
<dbReference type="EC" id="3.1.3.48" evidence="2"/>
<dbReference type="PRINTS" id="PR00719">
    <property type="entry name" value="LMWPTPASE"/>
</dbReference>
<evidence type="ECO:0000313" key="8">
    <source>
        <dbReference type="Proteomes" id="UP001139293"/>
    </source>
</evidence>
<accession>A0A9X1ZJU3</accession>
<protein>
    <recommendedName>
        <fullName evidence="2">protein-tyrosine-phosphatase</fullName>
        <ecNumber evidence="2">3.1.3.48</ecNumber>
    </recommendedName>
</protein>
<proteinExistence type="inferred from homology"/>
<dbReference type="CDD" id="cd16343">
    <property type="entry name" value="LMWPTP"/>
    <property type="match status" value="1"/>
</dbReference>
<dbReference type="InterPro" id="IPR023485">
    <property type="entry name" value="Ptyr_pPase"/>
</dbReference>
<dbReference type="Gene3D" id="3.40.50.2300">
    <property type="match status" value="1"/>
</dbReference>
<evidence type="ECO:0000256" key="4">
    <source>
        <dbReference type="ARBA" id="ARBA00022912"/>
    </source>
</evidence>